<gene>
    <name evidence="1" type="ORF">SDC9_198564</name>
</gene>
<comment type="caution">
    <text evidence="1">The sequence shown here is derived from an EMBL/GenBank/DDBJ whole genome shotgun (WGS) entry which is preliminary data.</text>
</comment>
<name>A0A645IRB7_9ZZZZ</name>
<proteinExistence type="predicted"/>
<accession>A0A645IRB7</accession>
<organism evidence="1">
    <name type="scientific">bioreactor metagenome</name>
    <dbReference type="NCBI Taxonomy" id="1076179"/>
    <lineage>
        <taxon>unclassified sequences</taxon>
        <taxon>metagenomes</taxon>
        <taxon>ecological metagenomes</taxon>
    </lineage>
</organism>
<reference evidence="1" key="1">
    <citation type="submission" date="2019-08" db="EMBL/GenBank/DDBJ databases">
        <authorList>
            <person name="Kucharzyk K."/>
            <person name="Murdoch R.W."/>
            <person name="Higgins S."/>
            <person name="Loffler F."/>
        </authorList>
    </citation>
    <scope>NUCLEOTIDE SEQUENCE</scope>
</reference>
<protein>
    <submittedName>
        <fullName evidence="1">Uncharacterized protein</fullName>
    </submittedName>
</protein>
<sequence length="132" mass="13969">MPDFTMVELLVRVLDDPKPQRPGSGGHLVIRHPRAVQIGRVAGQMPGIWDAAHLGVASFTAHAGGDDDGLVKITPKRFDFLKQLRVHGRGPAVTVARAVAGVFVHEEVFRRPGAIGEDGVLGQGVVDDGPVG</sequence>
<dbReference type="EMBL" id="VSSQ01115528">
    <property type="protein sequence ID" value="MPN50924.1"/>
    <property type="molecule type" value="Genomic_DNA"/>
</dbReference>
<dbReference type="AlphaFoldDB" id="A0A645IRB7"/>
<evidence type="ECO:0000313" key="1">
    <source>
        <dbReference type="EMBL" id="MPN50924.1"/>
    </source>
</evidence>